<dbReference type="eggNOG" id="KOG2131">
    <property type="taxonomic scope" value="Eukaryota"/>
</dbReference>
<sequence length="378" mass="44078">MKPNRPVILGPKLTANWIARRKWVKRSNENRTDRETGLQLSSETASTPNYEYLNEQYGSLAVPTAFCDQKDKYGSQLRKTLPFEHSLLQFKKDGGRSTLVYPKDMHLFRDRPSVKAYETPELFMDDWLNLYVMEVEGDDFRFVYMGADRSTTPLHTDVYQSYSFSVNICGTKRWLFISPEDALAIAARYGSPEMPSWIRYDDFQPGGPLYDLRSKILDTLQREGETVFVPSGWYHQVENIGVTLSINHNWCNASCIEYMHNALHAEYARTRESLQDLLDDGITSRERFSEVVDEVVAANYGWTWKKFWAMIEHYLRRIRLHEPRKKTTDTPMWNIPPQFIPPWSYDASALNRIFERDGNKVPSSVLSTFQQCENKVCQ</sequence>
<evidence type="ECO:0000313" key="2">
    <source>
        <dbReference type="EMBL" id="EEB07354.1"/>
    </source>
</evidence>
<dbReference type="GO" id="GO:0005737">
    <property type="term" value="C:cytoplasm"/>
    <property type="evidence" value="ECO:0000318"/>
    <property type="project" value="GO_Central"/>
</dbReference>
<dbReference type="OMA" id="KDMHLFR"/>
<proteinExistence type="predicted"/>
<evidence type="ECO:0000313" key="3">
    <source>
        <dbReference type="JaponicusDB" id="SJAG_05265"/>
    </source>
</evidence>
<dbReference type="EMBL" id="KE651166">
    <property type="protein sequence ID" value="EEB07354.1"/>
    <property type="molecule type" value="Genomic_DNA"/>
</dbReference>
<reference evidence="2 4" key="1">
    <citation type="journal article" date="2011" name="Science">
        <title>Comparative functional genomics of the fission yeasts.</title>
        <authorList>
            <person name="Rhind N."/>
            <person name="Chen Z."/>
            <person name="Yassour M."/>
            <person name="Thompson D.A."/>
            <person name="Haas B.J."/>
            <person name="Habib N."/>
            <person name="Wapinski I."/>
            <person name="Roy S."/>
            <person name="Lin M.F."/>
            <person name="Heiman D.I."/>
            <person name="Young S.K."/>
            <person name="Furuya K."/>
            <person name="Guo Y."/>
            <person name="Pidoux A."/>
            <person name="Chen H.M."/>
            <person name="Robbertse B."/>
            <person name="Goldberg J.M."/>
            <person name="Aoki K."/>
            <person name="Bayne E.H."/>
            <person name="Berlin A.M."/>
            <person name="Desjardins C.A."/>
            <person name="Dobbs E."/>
            <person name="Dukaj L."/>
            <person name="Fan L."/>
            <person name="FitzGerald M.G."/>
            <person name="French C."/>
            <person name="Gujja S."/>
            <person name="Hansen K."/>
            <person name="Keifenheim D."/>
            <person name="Levin J.Z."/>
            <person name="Mosher R.A."/>
            <person name="Mueller C.A."/>
            <person name="Pfiffner J."/>
            <person name="Priest M."/>
            <person name="Russ C."/>
            <person name="Smialowska A."/>
            <person name="Swoboda P."/>
            <person name="Sykes S.M."/>
            <person name="Vaughn M."/>
            <person name="Vengrova S."/>
            <person name="Yoder R."/>
            <person name="Zeng Q."/>
            <person name="Allshire R."/>
            <person name="Baulcombe D."/>
            <person name="Birren B.W."/>
            <person name="Brown W."/>
            <person name="Ekwall K."/>
            <person name="Kellis M."/>
            <person name="Leatherwood J."/>
            <person name="Levin H."/>
            <person name="Margalit H."/>
            <person name="Martienssen R."/>
            <person name="Nieduszynski C.A."/>
            <person name="Spatafora J.W."/>
            <person name="Friedman N."/>
            <person name="Dalgaard J.Z."/>
            <person name="Baumann P."/>
            <person name="Niki H."/>
            <person name="Regev A."/>
            <person name="Nusbaum C."/>
        </authorList>
    </citation>
    <scope>NUCLEOTIDE SEQUENCE [LARGE SCALE GENOMIC DNA]</scope>
    <source>
        <strain evidence="4">yFS275 / FY16936</strain>
    </source>
</reference>
<dbReference type="GO" id="GO:0005634">
    <property type="term" value="C:nucleus"/>
    <property type="evidence" value="ECO:0000318"/>
    <property type="project" value="GO_Central"/>
</dbReference>
<dbReference type="PANTHER" id="PTHR12480:SF6">
    <property type="entry name" value="2-OXOGLUTARATE AND IRON-DEPENDENT OXYGENASE JMJD4"/>
    <property type="match status" value="1"/>
</dbReference>
<gene>
    <name evidence="3" type="primary">jmj1</name>
    <name evidence="2" type="ORF">SJAG_05265</name>
</gene>
<dbReference type="OrthoDB" id="424465at2759"/>
<dbReference type="SMART" id="SM00558">
    <property type="entry name" value="JmjC"/>
    <property type="match status" value="1"/>
</dbReference>
<feature type="domain" description="JmjC" evidence="1">
    <location>
        <begin position="100"/>
        <end position="267"/>
    </location>
</feature>
<dbReference type="PROSITE" id="PS51184">
    <property type="entry name" value="JMJC"/>
    <property type="match status" value="1"/>
</dbReference>
<dbReference type="RefSeq" id="XP_002173647.1">
    <property type="nucleotide sequence ID" value="XM_002173611.1"/>
</dbReference>
<dbReference type="InterPro" id="IPR050910">
    <property type="entry name" value="JMJD6_ArgDemeth/LysHydrox"/>
</dbReference>
<name>B6K2H3_SCHJY</name>
<dbReference type="STRING" id="402676.B6K2H3"/>
<dbReference type="GeneID" id="7049189"/>
<dbReference type="AlphaFoldDB" id="B6K2H3"/>
<dbReference type="Pfam" id="PF02373">
    <property type="entry name" value="JmjC"/>
    <property type="match status" value="1"/>
</dbReference>
<dbReference type="HOGENOM" id="CLU_016785_2_3_1"/>
<dbReference type="Proteomes" id="UP000001744">
    <property type="component" value="Unassembled WGS sequence"/>
</dbReference>
<dbReference type="GO" id="GO:0045905">
    <property type="term" value="P:positive regulation of translational termination"/>
    <property type="evidence" value="ECO:0000318"/>
    <property type="project" value="GO_Central"/>
</dbReference>
<organism evidence="2 4">
    <name type="scientific">Schizosaccharomyces japonicus (strain yFS275 / FY16936)</name>
    <name type="common">Fission yeast</name>
    <dbReference type="NCBI Taxonomy" id="402676"/>
    <lineage>
        <taxon>Eukaryota</taxon>
        <taxon>Fungi</taxon>
        <taxon>Dikarya</taxon>
        <taxon>Ascomycota</taxon>
        <taxon>Taphrinomycotina</taxon>
        <taxon>Schizosaccharomycetes</taxon>
        <taxon>Schizosaccharomycetales</taxon>
        <taxon>Schizosaccharomycetaceae</taxon>
        <taxon>Schizosaccharomyces</taxon>
    </lineage>
</organism>
<dbReference type="VEuPathDB" id="FungiDB:SJAG_05265"/>
<dbReference type="GO" id="GO:0016706">
    <property type="term" value="F:2-oxoglutarate-dependent dioxygenase activity"/>
    <property type="evidence" value="ECO:0000318"/>
    <property type="project" value="GO_Central"/>
</dbReference>
<evidence type="ECO:0000259" key="1">
    <source>
        <dbReference type="PROSITE" id="PS51184"/>
    </source>
</evidence>
<protein>
    <submittedName>
        <fullName evidence="2">Jmj1 protein</fullName>
    </submittedName>
</protein>
<keyword evidence="4" id="KW-1185">Reference proteome</keyword>
<dbReference type="PANTHER" id="PTHR12480">
    <property type="entry name" value="ARGININE DEMETHYLASE AND LYSYL-HYDROXYLASE JMJD"/>
    <property type="match status" value="1"/>
</dbReference>
<dbReference type="Gene3D" id="2.60.120.650">
    <property type="entry name" value="Cupin"/>
    <property type="match status" value="1"/>
</dbReference>
<dbReference type="InterPro" id="IPR003347">
    <property type="entry name" value="JmjC_dom"/>
</dbReference>
<dbReference type="JaponicusDB" id="SJAG_05265">
    <property type="gene designation" value="jmj1"/>
</dbReference>
<dbReference type="GO" id="GO:0043565">
    <property type="term" value="F:sequence-specific DNA binding"/>
    <property type="evidence" value="ECO:0000318"/>
    <property type="project" value="GO_Central"/>
</dbReference>
<dbReference type="SUPFAM" id="SSF51197">
    <property type="entry name" value="Clavaminate synthase-like"/>
    <property type="match status" value="1"/>
</dbReference>
<evidence type="ECO:0000313" key="4">
    <source>
        <dbReference type="Proteomes" id="UP000001744"/>
    </source>
</evidence>
<accession>B6K2H3</accession>